<protein>
    <submittedName>
        <fullName evidence="3">Alpha beta-hydrolase</fullName>
    </submittedName>
</protein>
<dbReference type="OrthoDB" id="2152029at2759"/>
<dbReference type="AlphaFoldDB" id="R7SDG4"/>
<keyword evidence="4" id="KW-1185">Reference proteome</keyword>
<accession>R7SDG4</accession>
<dbReference type="InterPro" id="IPR013094">
    <property type="entry name" value="AB_hydrolase_3"/>
</dbReference>
<dbReference type="Proteomes" id="UP000053558">
    <property type="component" value="Unassembled WGS sequence"/>
</dbReference>
<dbReference type="PANTHER" id="PTHR48081">
    <property type="entry name" value="AB HYDROLASE SUPERFAMILY PROTEIN C4A8.06C"/>
    <property type="match status" value="1"/>
</dbReference>
<dbReference type="EMBL" id="JH711593">
    <property type="protein sequence ID" value="EIW74193.1"/>
    <property type="molecule type" value="Genomic_DNA"/>
</dbReference>
<dbReference type="KEGG" id="cput:CONPUDRAFT_85945"/>
<dbReference type="Gene3D" id="3.40.50.1820">
    <property type="entry name" value="alpha/beta hydrolase"/>
    <property type="match status" value="1"/>
</dbReference>
<feature type="domain" description="Alpha/beta hydrolase fold-3" evidence="2">
    <location>
        <begin position="123"/>
        <end position="354"/>
    </location>
</feature>
<dbReference type="GeneID" id="19211046"/>
<organism evidence="3 4">
    <name type="scientific">Coniophora puteana (strain RWD-64-598)</name>
    <name type="common">Brown rot fungus</name>
    <dbReference type="NCBI Taxonomy" id="741705"/>
    <lineage>
        <taxon>Eukaryota</taxon>
        <taxon>Fungi</taxon>
        <taxon>Dikarya</taxon>
        <taxon>Basidiomycota</taxon>
        <taxon>Agaricomycotina</taxon>
        <taxon>Agaricomycetes</taxon>
        <taxon>Agaricomycetidae</taxon>
        <taxon>Boletales</taxon>
        <taxon>Coniophorineae</taxon>
        <taxon>Coniophoraceae</taxon>
        <taxon>Coniophora</taxon>
    </lineage>
</organism>
<name>R7SDG4_CONPW</name>
<proteinExistence type="predicted"/>
<dbReference type="SUPFAM" id="SSF53474">
    <property type="entry name" value="alpha/beta-Hydrolases"/>
    <property type="match status" value="1"/>
</dbReference>
<keyword evidence="1 3" id="KW-0378">Hydrolase</keyword>
<evidence type="ECO:0000313" key="4">
    <source>
        <dbReference type="Proteomes" id="UP000053558"/>
    </source>
</evidence>
<sequence>MSASTFTRPSWTAEIEAGTKAIRDAFKVAPPPPLGTAKTPAQRATLPNPATIPDGVVIKSIIVVPHGVEFADDGSGKAAVRLPESIALPSQLQDARISPEAVPVFTYERNGRAAAVQVETNVIFWLHAGGNVSGHPADYNMPCPQWVPTISKVAVGFDGVIFAPSYRLATTLENTYPANLQDIWHAYQYVLEQGYQPKNIRFVGESAGGNSVLILTYLLHLLSKTLPHSIAAFCPAADHDYVLSPYAAAQADADIFPIGLHRGGSDLWLLEPGAFPPESLPSRFQGVPPRDRKDPLISAMYIPVKDIAGWPKTLLVTGTADQLVDPSRYIHEEAGGESGKVQLLEVEGGVHGFWHFPFYGKVRDDAWAAAVKFIQ</sequence>
<reference evidence="4" key="1">
    <citation type="journal article" date="2012" name="Science">
        <title>The Paleozoic origin of enzymatic lignin decomposition reconstructed from 31 fungal genomes.</title>
        <authorList>
            <person name="Floudas D."/>
            <person name="Binder M."/>
            <person name="Riley R."/>
            <person name="Barry K."/>
            <person name="Blanchette R.A."/>
            <person name="Henrissat B."/>
            <person name="Martinez A.T."/>
            <person name="Otillar R."/>
            <person name="Spatafora J.W."/>
            <person name="Yadav J.S."/>
            <person name="Aerts A."/>
            <person name="Benoit I."/>
            <person name="Boyd A."/>
            <person name="Carlson A."/>
            <person name="Copeland A."/>
            <person name="Coutinho P.M."/>
            <person name="de Vries R.P."/>
            <person name="Ferreira P."/>
            <person name="Findley K."/>
            <person name="Foster B."/>
            <person name="Gaskell J."/>
            <person name="Glotzer D."/>
            <person name="Gorecki P."/>
            <person name="Heitman J."/>
            <person name="Hesse C."/>
            <person name="Hori C."/>
            <person name="Igarashi K."/>
            <person name="Jurgens J.A."/>
            <person name="Kallen N."/>
            <person name="Kersten P."/>
            <person name="Kohler A."/>
            <person name="Kuees U."/>
            <person name="Kumar T.K.A."/>
            <person name="Kuo A."/>
            <person name="LaButti K."/>
            <person name="Larrondo L.F."/>
            <person name="Lindquist E."/>
            <person name="Ling A."/>
            <person name="Lombard V."/>
            <person name="Lucas S."/>
            <person name="Lundell T."/>
            <person name="Martin R."/>
            <person name="McLaughlin D.J."/>
            <person name="Morgenstern I."/>
            <person name="Morin E."/>
            <person name="Murat C."/>
            <person name="Nagy L.G."/>
            <person name="Nolan M."/>
            <person name="Ohm R.A."/>
            <person name="Patyshakuliyeva A."/>
            <person name="Rokas A."/>
            <person name="Ruiz-Duenas F.J."/>
            <person name="Sabat G."/>
            <person name="Salamov A."/>
            <person name="Samejima M."/>
            <person name="Schmutz J."/>
            <person name="Slot J.C."/>
            <person name="St John F."/>
            <person name="Stenlid J."/>
            <person name="Sun H."/>
            <person name="Sun S."/>
            <person name="Syed K."/>
            <person name="Tsang A."/>
            <person name="Wiebenga A."/>
            <person name="Young D."/>
            <person name="Pisabarro A."/>
            <person name="Eastwood D.C."/>
            <person name="Martin F."/>
            <person name="Cullen D."/>
            <person name="Grigoriev I.V."/>
            <person name="Hibbett D.S."/>
        </authorList>
    </citation>
    <scope>NUCLEOTIDE SEQUENCE [LARGE SCALE GENOMIC DNA]</scope>
    <source>
        <strain evidence="4">RWD-64-598 SS2</strain>
    </source>
</reference>
<evidence type="ECO:0000313" key="3">
    <source>
        <dbReference type="EMBL" id="EIW74193.1"/>
    </source>
</evidence>
<dbReference type="RefSeq" id="XP_007775560.1">
    <property type="nucleotide sequence ID" value="XM_007777370.1"/>
</dbReference>
<dbReference type="InterPro" id="IPR029058">
    <property type="entry name" value="AB_hydrolase_fold"/>
</dbReference>
<dbReference type="GO" id="GO:0016787">
    <property type="term" value="F:hydrolase activity"/>
    <property type="evidence" value="ECO:0007669"/>
    <property type="project" value="UniProtKB-KW"/>
</dbReference>
<evidence type="ECO:0000259" key="2">
    <source>
        <dbReference type="Pfam" id="PF07859"/>
    </source>
</evidence>
<dbReference type="Pfam" id="PF07859">
    <property type="entry name" value="Abhydrolase_3"/>
    <property type="match status" value="1"/>
</dbReference>
<evidence type="ECO:0000256" key="1">
    <source>
        <dbReference type="ARBA" id="ARBA00022801"/>
    </source>
</evidence>
<dbReference type="PANTHER" id="PTHR48081:SF8">
    <property type="entry name" value="ALPHA_BETA HYDROLASE FOLD-3 DOMAIN-CONTAINING PROTEIN-RELATED"/>
    <property type="match status" value="1"/>
</dbReference>
<gene>
    <name evidence="3" type="ORF">CONPUDRAFT_85945</name>
</gene>
<dbReference type="InterPro" id="IPR050300">
    <property type="entry name" value="GDXG_lipolytic_enzyme"/>
</dbReference>